<organism evidence="3 4">
    <name type="scientific">Podila verticillata NRRL 6337</name>
    <dbReference type="NCBI Taxonomy" id="1069443"/>
    <lineage>
        <taxon>Eukaryota</taxon>
        <taxon>Fungi</taxon>
        <taxon>Fungi incertae sedis</taxon>
        <taxon>Mucoromycota</taxon>
        <taxon>Mortierellomycotina</taxon>
        <taxon>Mortierellomycetes</taxon>
        <taxon>Mortierellales</taxon>
        <taxon>Mortierellaceae</taxon>
        <taxon>Podila</taxon>
    </lineage>
</organism>
<name>A0A086TIW3_9FUNG</name>
<feature type="region of interest" description="Disordered" evidence="1">
    <location>
        <begin position="58"/>
        <end position="107"/>
    </location>
</feature>
<evidence type="ECO:0000256" key="2">
    <source>
        <dbReference type="SAM" id="Phobius"/>
    </source>
</evidence>
<reference evidence="3 4" key="1">
    <citation type="submission" date="2011-02" db="EMBL/GenBank/DDBJ databases">
        <title>The Genome Sequence of Mortierella verticillata NRRL 6337.</title>
        <authorList>
            <consortium name="The Broad Institute Genome Sequencing Platform"/>
            <person name="Russ C."/>
            <person name="Cuomo C."/>
            <person name="Burger G."/>
            <person name="Gray M.W."/>
            <person name="Holland P.W.H."/>
            <person name="King N."/>
            <person name="Lang F.B.F."/>
            <person name="Roger A.J."/>
            <person name="Ruiz-Trillo I."/>
            <person name="Young S.K."/>
            <person name="Zeng Q."/>
            <person name="Gargeya S."/>
            <person name="Alvarado L."/>
            <person name="Berlin A."/>
            <person name="Chapman S.B."/>
            <person name="Chen Z."/>
            <person name="Freedman E."/>
            <person name="Gellesch M."/>
            <person name="Goldberg J."/>
            <person name="Griggs A."/>
            <person name="Gujja S."/>
            <person name="Heilman E."/>
            <person name="Heiman D."/>
            <person name="Howarth C."/>
            <person name="Mehta T."/>
            <person name="Neiman D."/>
            <person name="Pearson M."/>
            <person name="Roberts A."/>
            <person name="Saif S."/>
            <person name="Shea T."/>
            <person name="Shenoy N."/>
            <person name="Sisk P."/>
            <person name="Stolte C."/>
            <person name="Sykes S."/>
            <person name="White J."/>
            <person name="Yandava C."/>
            <person name="Haas B."/>
            <person name="Nusbaum C."/>
            <person name="Birren B."/>
        </authorList>
    </citation>
    <scope>NUCLEOTIDE SEQUENCE [LARGE SCALE GENOMIC DNA]</scope>
    <source>
        <strain evidence="3 4">NRRL 6337</strain>
    </source>
</reference>
<proteinExistence type="predicted"/>
<gene>
    <name evidence="3" type="ORF">MVEG_12224</name>
</gene>
<sequence length="107" mass="12122">MADNTLLFAVVGVAVFFIALLFCHAYEISNSYIYYPLACFVGYKLSMSAINYFAPTAWDAAPPPPPKNRQEKKKFAKEAEQQAKKAEKLTRKQADAERKLAEARERD</sequence>
<evidence type="ECO:0000256" key="1">
    <source>
        <dbReference type="SAM" id="MobiDB-lite"/>
    </source>
</evidence>
<keyword evidence="2" id="KW-0812">Transmembrane</keyword>
<dbReference type="EMBL" id="KN042435">
    <property type="protein sequence ID" value="KFH61890.1"/>
    <property type="molecule type" value="Genomic_DNA"/>
</dbReference>
<feature type="compositionally biased region" description="Basic and acidic residues" evidence="1">
    <location>
        <begin position="76"/>
        <end position="107"/>
    </location>
</feature>
<dbReference type="OrthoDB" id="2412728at2759"/>
<keyword evidence="2" id="KW-0472">Membrane</keyword>
<keyword evidence="4" id="KW-1185">Reference proteome</keyword>
<dbReference type="AlphaFoldDB" id="A0A086TIW3"/>
<feature type="transmembrane region" description="Helical" evidence="2">
    <location>
        <begin position="6"/>
        <end position="26"/>
    </location>
</feature>
<evidence type="ECO:0000313" key="3">
    <source>
        <dbReference type="EMBL" id="KFH61890.1"/>
    </source>
</evidence>
<evidence type="ECO:0000313" key="4">
    <source>
        <dbReference type="Proteomes" id="UP000243308"/>
    </source>
</evidence>
<feature type="transmembrane region" description="Helical" evidence="2">
    <location>
        <begin position="33"/>
        <end position="54"/>
    </location>
</feature>
<accession>A0A086TIW3</accession>
<keyword evidence="2" id="KW-1133">Transmembrane helix</keyword>
<dbReference type="Proteomes" id="UP000243308">
    <property type="component" value="Unassembled WGS sequence"/>
</dbReference>
<protein>
    <submittedName>
        <fullName evidence="3">Uncharacterized protein</fullName>
    </submittedName>
</protein>